<accession>A0A6A6UNU7</accession>
<reference evidence="1" key="1">
    <citation type="journal article" date="2020" name="Stud. Mycol.">
        <title>101 Dothideomycetes genomes: a test case for predicting lifestyles and emergence of pathogens.</title>
        <authorList>
            <person name="Haridas S."/>
            <person name="Albert R."/>
            <person name="Binder M."/>
            <person name="Bloem J."/>
            <person name="Labutti K."/>
            <person name="Salamov A."/>
            <person name="Andreopoulos B."/>
            <person name="Baker S."/>
            <person name="Barry K."/>
            <person name="Bills G."/>
            <person name="Bluhm B."/>
            <person name="Cannon C."/>
            <person name="Castanera R."/>
            <person name="Culley D."/>
            <person name="Daum C."/>
            <person name="Ezra D."/>
            <person name="Gonzalez J."/>
            <person name="Henrissat B."/>
            <person name="Kuo A."/>
            <person name="Liang C."/>
            <person name="Lipzen A."/>
            <person name="Lutzoni F."/>
            <person name="Magnuson J."/>
            <person name="Mondo S."/>
            <person name="Nolan M."/>
            <person name="Ohm R."/>
            <person name="Pangilinan J."/>
            <person name="Park H.-J."/>
            <person name="Ramirez L."/>
            <person name="Alfaro M."/>
            <person name="Sun H."/>
            <person name="Tritt A."/>
            <person name="Yoshinaga Y."/>
            <person name="Zwiers L.-H."/>
            <person name="Turgeon B."/>
            <person name="Goodwin S."/>
            <person name="Spatafora J."/>
            <person name="Crous P."/>
            <person name="Grigoriev I."/>
        </authorList>
    </citation>
    <scope>NUCLEOTIDE SEQUENCE</scope>
    <source>
        <strain evidence="1">CBS 115976</strain>
    </source>
</reference>
<protein>
    <submittedName>
        <fullName evidence="1">Uncharacterized protein</fullName>
    </submittedName>
</protein>
<name>A0A6A6UNU7_9PEZI</name>
<keyword evidence="2" id="KW-1185">Reference proteome</keyword>
<dbReference type="EMBL" id="MU004231">
    <property type="protein sequence ID" value="KAF2673912.1"/>
    <property type="molecule type" value="Genomic_DNA"/>
</dbReference>
<sequence>MLVLPVLRVSLSVMTPVLHRLIFHTTLFSALASYSVDITLQSTILPLRVQFFCEALCRRPKVSIFTNTQGSVILFRWTSQESMFSKNSQAPDFCSAILSKE</sequence>
<organism evidence="1 2">
    <name type="scientific">Microthyrium microscopicum</name>
    <dbReference type="NCBI Taxonomy" id="703497"/>
    <lineage>
        <taxon>Eukaryota</taxon>
        <taxon>Fungi</taxon>
        <taxon>Dikarya</taxon>
        <taxon>Ascomycota</taxon>
        <taxon>Pezizomycotina</taxon>
        <taxon>Dothideomycetes</taxon>
        <taxon>Dothideomycetes incertae sedis</taxon>
        <taxon>Microthyriales</taxon>
        <taxon>Microthyriaceae</taxon>
        <taxon>Microthyrium</taxon>
    </lineage>
</organism>
<dbReference type="AlphaFoldDB" id="A0A6A6UNU7"/>
<evidence type="ECO:0000313" key="1">
    <source>
        <dbReference type="EMBL" id="KAF2673912.1"/>
    </source>
</evidence>
<dbReference type="Proteomes" id="UP000799302">
    <property type="component" value="Unassembled WGS sequence"/>
</dbReference>
<gene>
    <name evidence="1" type="ORF">BT63DRAFT_170301</name>
</gene>
<evidence type="ECO:0000313" key="2">
    <source>
        <dbReference type="Proteomes" id="UP000799302"/>
    </source>
</evidence>
<proteinExistence type="predicted"/>